<sequence>MSPINDSSALKLAEAKVRELGAACGDEFEIFGEETQEIEQGWVFFYNSADYVRTRNPLSALAGNGPLLVLRDGRIAVLSTSVSWQEAVIQVPHAETGWVA</sequence>
<proteinExistence type="predicted"/>
<feature type="domain" description="Immunity protein 35" evidence="1">
    <location>
        <begin position="28"/>
        <end position="86"/>
    </location>
</feature>
<comment type="caution">
    <text evidence="2">The sequence shown here is derived from an EMBL/GenBank/DDBJ whole genome shotgun (WGS) entry which is preliminary data.</text>
</comment>
<dbReference type="Proteomes" id="UP000444318">
    <property type="component" value="Unassembled WGS sequence"/>
</dbReference>
<gene>
    <name evidence="2" type="ORF">GEV01_17485</name>
</gene>
<evidence type="ECO:0000313" key="2">
    <source>
        <dbReference type="EMBL" id="MQA21315.1"/>
    </source>
</evidence>
<name>A0A843S9Z9_9BURK</name>
<dbReference type="AlphaFoldDB" id="A0A843S9Z9"/>
<reference evidence="2 3" key="1">
    <citation type="submission" date="2019-10" db="EMBL/GenBank/DDBJ databases">
        <title>Two novel species isolated from a subtropical stream in China.</title>
        <authorList>
            <person name="Lu H."/>
        </authorList>
    </citation>
    <scope>NUCLEOTIDE SEQUENCE [LARGE SCALE GENOMIC DNA]</scope>
    <source>
        <strain evidence="2 3">FT103W</strain>
    </source>
</reference>
<accession>A0A843S9Z9</accession>
<dbReference type="EMBL" id="WHUF01000004">
    <property type="protein sequence ID" value="MQA21315.1"/>
    <property type="molecule type" value="Genomic_DNA"/>
</dbReference>
<dbReference type="Pfam" id="PF15567">
    <property type="entry name" value="Imm35"/>
    <property type="match status" value="1"/>
</dbReference>
<dbReference type="RefSeq" id="WP_152806704.1">
    <property type="nucleotide sequence ID" value="NZ_WHUF01000004.1"/>
</dbReference>
<evidence type="ECO:0000313" key="3">
    <source>
        <dbReference type="Proteomes" id="UP000444318"/>
    </source>
</evidence>
<organism evidence="2 3">
    <name type="scientific">Rugamonas rivuli</name>
    <dbReference type="NCBI Taxonomy" id="2743358"/>
    <lineage>
        <taxon>Bacteria</taxon>
        <taxon>Pseudomonadati</taxon>
        <taxon>Pseudomonadota</taxon>
        <taxon>Betaproteobacteria</taxon>
        <taxon>Burkholderiales</taxon>
        <taxon>Oxalobacteraceae</taxon>
        <taxon>Telluria group</taxon>
        <taxon>Rugamonas</taxon>
    </lineage>
</organism>
<protein>
    <recommendedName>
        <fullName evidence="1">Immunity protein 35 domain-containing protein</fullName>
    </recommendedName>
</protein>
<dbReference type="InterPro" id="IPR029082">
    <property type="entry name" value="Imm35"/>
</dbReference>
<evidence type="ECO:0000259" key="1">
    <source>
        <dbReference type="Pfam" id="PF15567"/>
    </source>
</evidence>
<keyword evidence="3" id="KW-1185">Reference proteome</keyword>